<name>A0A7Y9LEG2_9ACTN</name>
<protein>
    <recommendedName>
        <fullName evidence="3">PIN domain-containing protein</fullName>
    </recommendedName>
</protein>
<evidence type="ECO:0000313" key="1">
    <source>
        <dbReference type="EMBL" id="NYE73860.1"/>
    </source>
</evidence>
<comment type="caution">
    <text evidence="1">The sequence shown here is derived from an EMBL/GenBank/DDBJ whole genome shotgun (WGS) entry which is preliminary data.</text>
</comment>
<gene>
    <name evidence="1" type="ORF">BKA15_005189</name>
</gene>
<organism evidence="1 2">
    <name type="scientific">Microlunatus parietis</name>
    <dbReference type="NCBI Taxonomy" id="682979"/>
    <lineage>
        <taxon>Bacteria</taxon>
        <taxon>Bacillati</taxon>
        <taxon>Actinomycetota</taxon>
        <taxon>Actinomycetes</taxon>
        <taxon>Propionibacteriales</taxon>
        <taxon>Propionibacteriaceae</taxon>
        <taxon>Microlunatus</taxon>
    </lineage>
</organism>
<keyword evidence="2" id="KW-1185">Reference proteome</keyword>
<dbReference type="EMBL" id="JACCBU010000001">
    <property type="protein sequence ID" value="NYE73860.1"/>
    <property type="molecule type" value="Genomic_DNA"/>
</dbReference>
<dbReference type="AlphaFoldDB" id="A0A7Y9LEG2"/>
<accession>A0A7Y9LEG2</accession>
<evidence type="ECO:0000313" key="2">
    <source>
        <dbReference type="Proteomes" id="UP000569914"/>
    </source>
</evidence>
<dbReference type="RefSeq" id="WP_179755680.1">
    <property type="nucleotide sequence ID" value="NZ_JACCBU010000001.1"/>
</dbReference>
<sequence length="110" mass="11917">MLQIIEEVLAGALQIVVPRTVVAQVWRSGPRQAGVARLIKAGRPDHGPVIIDELTAARAEQIGITIGRVKHPDIVDVHVALAARERRHTVFTSADADIARVDADLEIVHV</sequence>
<evidence type="ECO:0008006" key="3">
    <source>
        <dbReference type="Google" id="ProtNLM"/>
    </source>
</evidence>
<proteinExistence type="predicted"/>
<reference evidence="1 2" key="1">
    <citation type="submission" date="2020-07" db="EMBL/GenBank/DDBJ databases">
        <title>Sequencing the genomes of 1000 actinobacteria strains.</title>
        <authorList>
            <person name="Klenk H.-P."/>
        </authorList>
    </citation>
    <scope>NUCLEOTIDE SEQUENCE [LARGE SCALE GENOMIC DNA]</scope>
    <source>
        <strain evidence="1 2">DSM 22083</strain>
    </source>
</reference>
<dbReference type="Proteomes" id="UP000569914">
    <property type="component" value="Unassembled WGS sequence"/>
</dbReference>